<dbReference type="PANTHER" id="PTHR31446">
    <property type="entry name" value="ACID PHOSPHATASE/VANADIUM-DEPENDENT HALOPEROXIDASE-RELATED PROTEIN"/>
    <property type="match status" value="1"/>
</dbReference>
<reference evidence="2 3" key="1">
    <citation type="submission" date="2019-06" db="EMBL/GenBank/DDBJ databases">
        <title>Draft genome sequence of [Clostridium] clostridioforme NBRC 113352.</title>
        <authorList>
            <person name="Miura T."/>
            <person name="Furukawa M."/>
            <person name="Shimamura M."/>
            <person name="Ohyama Y."/>
            <person name="Yamazoe A."/>
            <person name="Kawasaki H."/>
        </authorList>
    </citation>
    <scope>NUCLEOTIDE SEQUENCE [LARGE SCALE GENOMIC DNA]</scope>
    <source>
        <strain evidence="2 3">NBRC 113352</strain>
    </source>
</reference>
<keyword evidence="1" id="KW-0812">Transmembrane</keyword>
<evidence type="ECO:0000256" key="1">
    <source>
        <dbReference type="SAM" id="Phobius"/>
    </source>
</evidence>
<dbReference type="AlphaFoldDB" id="A0A829W0X5"/>
<dbReference type="Proteomes" id="UP000315200">
    <property type="component" value="Unassembled WGS sequence"/>
</dbReference>
<sequence>MLKPSRSPFERGKNNPIMNVWTQMLGNQLLMSAVTGWVVAQFLKTLIDFALNKNFNAERLVGSGGMPSSHSATVCGLTTAALLKYGAGSFEFAVSFVLSMIVMYDAIGVRRETGKQAKLLNSILSENPLKLNAEVLQEKLKEYVGHTPLQVLAGAILGIGLALALNSCY</sequence>
<organism evidence="2 3">
    <name type="scientific">Enterocloster clostridioformis</name>
    <dbReference type="NCBI Taxonomy" id="1531"/>
    <lineage>
        <taxon>Bacteria</taxon>
        <taxon>Bacillati</taxon>
        <taxon>Bacillota</taxon>
        <taxon>Clostridia</taxon>
        <taxon>Lachnospirales</taxon>
        <taxon>Lachnospiraceae</taxon>
        <taxon>Enterocloster</taxon>
    </lineage>
</organism>
<accession>A0A829W0X5</accession>
<keyword evidence="1" id="KW-1133">Transmembrane helix</keyword>
<dbReference type="PANTHER" id="PTHR31446:SF2">
    <property type="entry name" value="ACID PHOSPHATASE_VANADIUM-DEPENDENT HALOPEROXIDASE-RELATED PROTEIN"/>
    <property type="match status" value="1"/>
</dbReference>
<protein>
    <submittedName>
        <fullName evidence="2">Membrane protein</fullName>
    </submittedName>
</protein>
<keyword evidence="1" id="KW-0472">Membrane</keyword>
<gene>
    <name evidence="2" type="ORF">Ccl03g_39320</name>
</gene>
<feature type="transmembrane region" description="Helical" evidence="1">
    <location>
        <begin position="20"/>
        <end position="43"/>
    </location>
</feature>
<proteinExistence type="predicted"/>
<dbReference type="InterPro" id="IPR003832">
    <property type="entry name" value="DUF212"/>
</dbReference>
<feature type="transmembrane region" description="Helical" evidence="1">
    <location>
        <begin position="92"/>
        <end position="109"/>
    </location>
</feature>
<comment type="caution">
    <text evidence="2">The sequence shown here is derived from an EMBL/GenBank/DDBJ whole genome shotgun (WGS) entry which is preliminary data.</text>
</comment>
<evidence type="ECO:0000313" key="2">
    <source>
        <dbReference type="EMBL" id="GEA38219.1"/>
    </source>
</evidence>
<evidence type="ECO:0000313" key="3">
    <source>
        <dbReference type="Proteomes" id="UP000315200"/>
    </source>
</evidence>
<dbReference type="EMBL" id="BJLB01000001">
    <property type="protein sequence ID" value="GEA38219.1"/>
    <property type="molecule type" value="Genomic_DNA"/>
</dbReference>
<name>A0A829W0X5_9FIRM</name>
<dbReference type="Pfam" id="PF02681">
    <property type="entry name" value="DUF212"/>
    <property type="match status" value="1"/>
</dbReference>